<dbReference type="CDD" id="cd02440">
    <property type="entry name" value="AdoMet_MTases"/>
    <property type="match status" value="1"/>
</dbReference>
<evidence type="ECO:0008006" key="5">
    <source>
        <dbReference type="Google" id="ProtNLM"/>
    </source>
</evidence>
<accession>A0A402B775</accession>
<dbReference type="InterPro" id="IPR011002">
    <property type="entry name" value="FliG_a-hlx"/>
</dbReference>
<gene>
    <name evidence="3" type="ORF">KDA_26560</name>
</gene>
<evidence type="ECO:0000313" key="3">
    <source>
        <dbReference type="EMBL" id="GCE27172.1"/>
    </source>
</evidence>
<dbReference type="Gene3D" id="3.40.50.150">
    <property type="entry name" value="Vaccinia Virus protein VP39"/>
    <property type="match status" value="1"/>
</dbReference>
<dbReference type="SUPFAM" id="SSF53335">
    <property type="entry name" value="S-adenosyl-L-methionine-dependent methyltransferases"/>
    <property type="match status" value="1"/>
</dbReference>
<keyword evidence="4" id="KW-1185">Reference proteome</keyword>
<dbReference type="EMBL" id="BIFT01000001">
    <property type="protein sequence ID" value="GCE27172.1"/>
    <property type="molecule type" value="Genomic_DNA"/>
</dbReference>
<sequence length="319" mass="35998">MASSDVPAQSDVLFENPFSIEDLLVFDQDTLHHMLACGDSQLSRTLLAHGLHGASSTLISHITKSLSPEQQQLLQDELRHPLPTQEAEQARKELLDHLFWELVYWKTPDLYEELTEGERLHEGIFQAIQPDLAGKVVLDAGAGSGRASFECVRFGAEKVYAVEPSPGLLHLLRQKVRVDDKGKRIQPQSGRFTHLPVPDQSIDTVISCSAFTALDDQGGEPGLAELRRVTKPGGKIIIIWPRTEDLDWFEQHGFHYVSMPVQGEMYIYFRSFECALRIAHLFYGHNPAVVDYLQKVQKPEIPFSVIGMNPPRDYFWLAV</sequence>
<protein>
    <recommendedName>
        <fullName evidence="5">Methyltransferase type 11 domain-containing protein</fullName>
    </recommendedName>
</protein>
<dbReference type="InterPro" id="IPR023087">
    <property type="entry name" value="Flg_Motor_Flig_C"/>
</dbReference>
<organism evidence="3 4">
    <name type="scientific">Dictyobacter alpinus</name>
    <dbReference type="NCBI Taxonomy" id="2014873"/>
    <lineage>
        <taxon>Bacteria</taxon>
        <taxon>Bacillati</taxon>
        <taxon>Chloroflexota</taxon>
        <taxon>Ktedonobacteria</taxon>
        <taxon>Ktedonobacterales</taxon>
        <taxon>Dictyobacteraceae</taxon>
        <taxon>Dictyobacter</taxon>
    </lineage>
</organism>
<evidence type="ECO:0000313" key="4">
    <source>
        <dbReference type="Proteomes" id="UP000287171"/>
    </source>
</evidence>
<dbReference type="GO" id="GO:0008168">
    <property type="term" value="F:methyltransferase activity"/>
    <property type="evidence" value="ECO:0007669"/>
    <property type="project" value="TreeGrafter"/>
</dbReference>
<comment type="caution">
    <text evidence="3">The sequence shown here is derived from an EMBL/GenBank/DDBJ whole genome shotgun (WGS) entry which is preliminary data.</text>
</comment>
<dbReference type="InterPro" id="IPR050508">
    <property type="entry name" value="Methyltransf_Superfamily"/>
</dbReference>
<dbReference type="InterPro" id="IPR029063">
    <property type="entry name" value="SAM-dependent_MTases_sf"/>
</dbReference>
<dbReference type="Pfam" id="PF01706">
    <property type="entry name" value="FliG_C"/>
    <property type="match status" value="1"/>
</dbReference>
<evidence type="ECO:0000259" key="2">
    <source>
        <dbReference type="Pfam" id="PF13649"/>
    </source>
</evidence>
<reference evidence="4" key="1">
    <citation type="submission" date="2018-12" db="EMBL/GenBank/DDBJ databases">
        <title>Tengunoibacter tsumagoiensis gen. nov., sp. nov., Dictyobacter kobayashii sp. nov., D. alpinus sp. nov., and D. joshuensis sp. nov. and description of Dictyobacteraceae fam. nov. within the order Ktedonobacterales isolated from Tengu-no-mugimeshi.</title>
        <authorList>
            <person name="Wang C.M."/>
            <person name="Zheng Y."/>
            <person name="Sakai Y."/>
            <person name="Toyoda A."/>
            <person name="Minakuchi Y."/>
            <person name="Abe K."/>
            <person name="Yokota A."/>
            <person name="Yabe S."/>
        </authorList>
    </citation>
    <scope>NUCLEOTIDE SEQUENCE [LARGE SCALE GENOMIC DNA]</scope>
    <source>
        <strain evidence="4">Uno16</strain>
    </source>
</reference>
<evidence type="ECO:0000259" key="1">
    <source>
        <dbReference type="Pfam" id="PF01706"/>
    </source>
</evidence>
<dbReference type="PANTHER" id="PTHR42912">
    <property type="entry name" value="METHYLTRANSFERASE"/>
    <property type="match status" value="1"/>
</dbReference>
<feature type="domain" description="Methyltransferase" evidence="2">
    <location>
        <begin position="137"/>
        <end position="234"/>
    </location>
</feature>
<proteinExistence type="predicted"/>
<dbReference type="OrthoDB" id="9808140at2"/>
<name>A0A402B775_9CHLR</name>
<dbReference type="Proteomes" id="UP000287171">
    <property type="component" value="Unassembled WGS sequence"/>
</dbReference>
<dbReference type="InterPro" id="IPR041698">
    <property type="entry name" value="Methyltransf_25"/>
</dbReference>
<feature type="domain" description="Flagellar motor switch protein FliG C-terminal" evidence="1">
    <location>
        <begin position="16"/>
        <end position="96"/>
    </location>
</feature>
<dbReference type="AlphaFoldDB" id="A0A402B775"/>
<dbReference type="RefSeq" id="WP_126627549.1">
    <property type="nucleotide sequence ID" value="NZ_BIFT01000001.1"/>
</dbReference>
<dbReference type="Pfam" id="PF13649">
    <property type="entry name" value="Methyltransf_25"/>
    <property type="match status" value="1"/>
</dbReference>
<dbReference type="SUPFAM" id="SSF48029">
    <property type="entry name" value="FliG"/>
    <property type="match status" value="1"/>
</dbReference>